<feature type="non-terminal residue" evidence="2">
    <location>
        <position position="89"/>
    </location>
</feature>
<evidence type="ECO:0000313" key="2">
    <source>
        <dbReference type="EMBL" id="AWO95869.1"/>
    </source>
</evidence>
<dbReference type="EMBL" id="CP026243">
    <property type="protein sequence ID" value="AWO95869.1"/>
    <property type="molecule type" value="Genomic_DNA"/>
</dbReference>
<dbReference type="Proteomes" id="UP000246464">
    <property type="component" value="Chromosome 1"/>
</dbReference>
<keyword evidence="3" id="KW-1185">Reference proteome</keyword>
<feature type="region of interest" description="Disordered" evidence="1">
    <location>
        <begin position="1"/>
        <end position="89"/>
    </location>
</feature>
<evidence type="ECO:0000313" key="3">
    <source>
        <dbReference type="Proteomes" id="UP000246464"/>
    </source>
</evidence>
<feature type="compositionally biased region" description="Basic and acidic residues" evidence="1">
    <location>
        <begin position="39"/>
        <end position="48"/>
    </location>
</feature>
<name>A0A2U9AVZ4_SCOMX</name>
<proteinExistence type="predicted"/>
<dbReference type="AlphaFoldDB" id="A0A2U9AVZ4"/>
<accession>A0A2U9AVZ4</accession>
<evidence type="ECO:0000256" key="1">
    <source>
        <dbReference type="SAM" id="MobiDB-lite"/>
    </source>
</evidence>
<sequence>MKLPSEGMSLAELEEGCGDKGTSRRSRMTWGGQDSICDVTKKGKERARSSPRPPLLRHGVSSRWFPGKDSSPRELPSNRARRRRETERW</sequence>
<protein>
    <submittedName>
        <fullName evidence="2">Uncharacterized protein</fullName>
    </submittedName>
</protein>
<reference evidence="2 3" key="1">
    <citation type="submission" date="2017-12" db="EMBL/GenBank/DDBJ databases">
        <title>Integrating genomic resources of turbot (Scophthalmus maximus) in depth evaluation of genetic and physical mapping variation across individuals.</title>
        <authorList>
            <person name="Martinez P."/>
        </authorList>
    </citation>
    <scope>NUCLEOTIDE SEQUENCE [LARGE SCALE GENOMIC DNA]</scope>
</reference>
<gene>
    <name evidence="2" type="ORF">SMAX5B_005065</name>
</gene>
<organism evidence="2 3">
    <name type="scientific">Scophthalmus maximus</name>
    <name type="common">Turbot</name>
    <name type="synonym">Psetta maxima</name>
    <dbReference type="NCBI Taxonomy" id="52904"/>
    <lineage>
        <taxon>Eukaryota</taxon>
        <taxon>Metazoa</taxon>
        <taxon>Chordata</taxon>
        <taxon>Craniata</taxon>
        <taxon>Vertebrata</taxon>
        <taxon>Euteleostomi</taxon>
        <taxon>Actinopterygii</taxon>
        <taxon>Neopterygii</taxon>
        <taxon>Teleostei</taxon>
        <taxon>Neoteleostei</taxon>
        <taxon>Acanthomorphata</taxon>
        <taxon>Carangaria</taxon>
        <taxon>Pleuronectiformes</taxon>
        <taxon>Pleuronectoidei</taxon>
        <taxon>Scophthalmidae</taxon>
        <taxon>Scophthalmus</taxon>
    </lineage>
</organism>